<evidence type="ECO:0000256" key="1">
    <source>
        <dbReference type="SAM" id="Phobius"/>
    </source>
</evidence>
<dbReference type="EMBL" id="BPLR01016233">
    <property type="protein sequence ID" value="GIY82301.1"/>
    <property type="molecule type" value="Genomic_DNA"/>
</dbReference>
<evidence type="ECO:0000313" key="2">
    <source>
        <dbReference type="EMBL" id="GIY82301.1"/>
    </source>
</evidence>
<proteinExistence type="predicted"/>
<sequence length="126" mass="14449">MTGLGSLNFDPLGWKKQGEGSHFCSYCEFRDDKENMTYDNTDSDTFFANCFQRGSQPLLTTCLFCKMRCLSEGGFSLWGGKQQNVYPEDFLTKREIWLNILFCAIMIVSLILWKKVSLLTKGTLDL</sequence>
<evidence type="ECO:0000313" key="3">
    <source>
        <dbReference type="Proteomes" id="UP001054945"/>
    </source>
</evidence>
<comment type="caution">
    <text evidence="2">The sequence shown here is derived from an EMBL/GenBank/DDBJ whole genome shotgun (WGS) entry which is preliminary data.</text>
</comment>
<protein>
    <submittedName>
        <fullName evidence="2">Uncharacterized protein</fullName>
    </submittedName>
</protein>
<name>A0AAV4WIB7_CAEEX</name>
<keyword evidence="3" id="KW-1185">Reference proteome</keyword>
<keyword evidence="1" id="KW-0472">Membrane</keyword>
<accession>A0AAV4WIB7</accession>
<reference evidence="2 3" key="1">
    <citation type="submission" date="2021-06" db="EMBL/GenBank/DDBJ databases">
        <title>Caerostris extrusa draft genome.</title>
        <authorList>
            <person name="Kono N."/>
            <person name="Arakawa K."/>
        </authorList>
    </citation>
    <scope>NUCLEOTIDE SEQUENCE [LARGE SCALE GENOMIC DNA]</scope>
</reference>
<dbReference type="AlphaFoldDB" id="A0AAV4WIB7"/>
<dbReference type="Proteomes" id="UP001054945">
    <property type="component" value="Unassembled WGS sequence"/>
</dbReference>
<organism evidence="2 3">
    <name type="scientific">Caerostris extrusa</name>
    <name type="common">Bark spider</name>
    <name type="synonym">Caerostris bankana</name>
    <dbReference type="NCBI Taxonomy" id="172846"/>
    <lineage>
        <taxon>Eukaryota</taxon>
        <taxon>Metazoa</taxon>
        <taxon>Ecdysozoa</taxon>
        <taxon>Arthropoda</taxon>
        <taxon>Chelicerata</taxon>
        <taxon>Arachnida</taxon>
        <taxon>Araneae</taxon>
        <taxon>Araneomorphae</taxon>
        <taxon>Entelegynae</taxon>
        <taxon>Araneoidea</taxon>
        <taxon>Araneidae</taxon>
        <taxon>Caerostris</taxon>
    </lineage>
</organism>
<keyword evidence="1" id="KW-1133">Transmembrane helix</keyword>
<gene>
    <name evidence="2" type="ORF">CEXT_3121</name>
</gene>
<feature type="transmembrane region" description="Helical" evidence="1">
    <location>
        <begin position="96"/>
        <end position="113"/>
    </location>
</feature>
<keyword evidence="1" id="KW-0812">Transmembrane</keyword>